<comment type="similarity">
    <text evidence="1 6">Belongs to the FHY3/FAR1 family.</text>
</comment>
<keyword evidence="9" id="KW-1185">Reference proteome</keyword>
<dbReference type="Pfam" id="PF03101">
    <property type="entry name" value="FAR1"/>
    <property type="match status" value="1"/>
</dbReference>
<evidence type="ECO:0000313" key="8">
    <source>
        <dbReference type="EMBL" id="KAF8403717.1"/>
    </source>
</evidence>
<dbReference type="InterPro" id="IPR004330">
    <property type="entry name" value="FAR1_DNA_bnd_dom"/>
</dbReference>
<comment type="subcellular location">
    <subcellularLocation>
        <location evidence="6">Nucleus</location>
    </subcellularLocation>
</comment>
<comment type="caution">
    <text evidence="8">The sequence shown here is derived from an EMBL/GenBank/DDBJ whole genome shotgun (WGS) entry which is preliminary data.</text>
</comment>
<dbReference type="InterPro" id="IPR031052">
    <property type="entry name" value="FHY3/FAR1"/>
</dbReference>
<evidence type="ECO:0000259" key="7">
    <source>
        <dbReference type="PROSITE" id="PS50966"/>
    </source>
</evidence>
<sequence>MEDAHLMSSPLSEKYINDHGEIGRNKDLTPVMGVKFRCYEDAREFYNRYALGVGFGTKIKSSWHNKKTKEKYHGFFVCCREGSKDEKKNALYRRPTKKTGCGAYMRVKLTECKKWEVIGVHLDHNHAVSPSKERRCRSYRHIDLGTKRRLELNCDSGIRLNKSFHSLVVEAGGHENLHFGERDVRNYVGVYKRLKLAEGDAEAMYIYFTRMQHRNSNFFYLMDLDNEGHLRNVFWADARSRAAYGYFSDVVTFDTTYLTNRYDMSFAPFVGVNHHGQSVLLGCGLLADETIESFIWMFKAWLIAMSGRPPNAIITDQCKAMQRAIAEVFPKAHHRLCLWHTMKKISDKLGRLREYKEVKKAMKNVVYESLRIRDFEMTWESMIKQYSLKHNEWLTTLYEVRRQWVPVFLKDTFFAGMSTTQRSESMNSFFDGYVHAKISLKEFVDQYDSALRDKYEKEAQADFESFYTKSVLKTHCYFEVQIAEIYTREMFMKFQEEVCGMVCCSKSVVKVDGSIITFAVKERVIGKNGKNGKMLGPKVYEVLFNTSEVEVRCICNLFEHKGILCKHSLCVLNDHMDEIPSQYILLRWKKDFKRKYVSNLCSKNVQAVNPVQRYDVLYPQALQILDEGVISEASYNIVLEGLQELLKKFQKKNDNCYNNGNTCGDVETNVISDTAQQDFTGYTKICDPLKAKRPGPPKVGKPHDTQLIAIETQHFANEHSTQEGIRQTEDVLNVFQEDVLLADINVEIS</sequence>
<dbReference type="AlphaFoldDB" id="A0A834ZJB6"/>
<organism evidence="8 9">
    <name type="scientific">Tetracentron sinense</name>
    <name type="common">Spur-leaf</name>
    <dbReference type="NCBI Taxonomy" id="13715"/>
    <lineage>
        <taxon>Eukaryota</taxon>
        <taxon>Viridiplantae</taxon>
        <taxon>Streptophyta</taxon>
        <taxon>Embryophyta</taxon>
        <taxon>Tracheophyta</taxon>
        <taxon>Spermatophyta</taxon>
        <taxon>Magnoliopsida</taxon>
        <taxon>Trochodendrales</taxon>
        <taxon>Trochodendraceae</taxon>
        <taxon>Tetracentron</taxon>
    </lineage>
</organism>
<dbReference type="Proteomes" id="UP000655225">
    <property type="component" value="Unassembled WGS sequence"/>
</dbReference>
<dbReference type="SMART" id="SM00575">
    <property type="entry name" value="ZnF_PMZ"/>
    <property type="match status" value="1"/>
</dbReference>
<evidence type="ECO:0000313" key="9">
    <source>
        <dbReference type="Proteomes" id="UP000655225"/>
    </source>
</evidence>
<keyword evidence="4 6" id="KW-0862">Zinc</keyword>
<dbReference type="PANTHER" id="PTHR31669">
    <property type="entry name" value="PROTEIN FAR1-RELATED SEQUENCE 10-RELATED"/>
    <property type="match status" value="1"/>
</dbReference>
<dbReference type="PROSITE" id="PS50966">
    <property type="entry name" value="ZF_SWIM"/>
    <property type="match status" value="1"/>
</dbReference>
<dbReference type="GO" id="GO:0008270">
    <property type="term" value="F:zinc ion binding"/>
    <property type="evidence" value="ECO:0007669"/>
    <property type="project" value="UniProtKB-UniRule"/>
</dbReference>
<dbReference type="EMBL" id="JABCRI010000007">
    <property type="protein sequence ID" value="KAF8403717.1"/>
    <property type="molecule type" value="Genomic_DNA"/>
</dbReference>
<feature type="domain" description="SWIM-type" evidence="7">
    <location>
        <begin position="540"/>
        <end position="576"/>
    </location>
</feature>
<gene>
    <name evidence="8" type="ORF">HHK36_011821</name>
</gene>
<dbReference type="InterPro" id="IPR007527">
    <property type="entry name" value="Znf_SWIM"/>
</dbReference>
<evidence type="ECO:0000256" key="4">
    <source>
        <dbReference type="ARBA" id="ARBA00022833"/>
    </source>
</evidence>
<dbReference type="InterPro" id="IPR018289">
    <property type="entry name" value="MULE_transposase_dom"/>
</dbReference>
<reference evidence="8 9" key="1">
    <citation type="submission" date="2020-04" db="EMBL/GenBank/DDBJ databases">
        <title>Plant Genome Project.</title>
        <authorList>
            <person name="Zhang R.-G."/>
        </authorList>
    </citation>
    <scope>NUCLEOTIDE SEQUENCE [LARGE SCALE GENOMIC DNA]</scope>
    <source>
        <strain evidence="8">YNK0</strain>
        <tissue evidence="8">Leaf</tissue>
    </source>
</reference>
<keyword evidence="3 5" id="KW-0863">Zinc-finger</keyword>
<keyword evidence="6" id="KW-0539">Nucleus</keyword>
<dbReference type="InterPro" id="IPR006564">
    <property type="entry name" value="Znf_PMZ"/>
</dbReference>
<dbReference type="PANTHER" id="PTHR31669:SF283">
    <property type="entry name" value="PROTEIN FAR1-RELATED SEQUENCE"/>
    <property type="match status" value="1"/>
</dbReference>
<dbReference type="GO" id="GO:0006355">
    <property type="term" value="P:regulation of DNA-templated transcription"/>
    <property type="evidence" value="ECO:0007669"/>
    <property type="project" value="UniProtKB-UniRule"/>
</dbReference>
<evidence type="ECO:0000256" key="5">
    <source>
        <dbReference type="PROSITE-ProRule" id="PRU00325"/>
    </source>
</evidence>
<evidence type="ECO:0000256" key="2">
    <source>
        <dbReference type="ARBA" id="ARBA00022723"/>
    </source>
</evidence>
<name>A0A834ZJB6_TETSI</name>
<evidence type="ECO:0000256" key="1">
    <source>
        <dbReference type="ARBA" id="ARBA00005889"/>
    </source>
</evidence>
<dbReference type="Pfam" id="PF10551">
    <property type="entry name" value="MULE"/>
    <property type="match status" value="1"/>
</dbReference>
<keyword evidence="2 6" id="KW-0479">Metal-binding</keyword>
<evidence type="ECO:0000256" key="3">
    <source>
        <dbReference type="ARBA" id="ARBA00022771"/>
    </source>
</evidence>
<proteinExistence type="inferred from homology"/>
<protein>
    <recommendedName>
        <fullName evidence="6">Protein FAR1-RELATED SEQUENCE</fullName>
    </recommendedName>
</protein>
<dbReference type="GO" id="GO:0005634">
    <property type="term" value="C:nucleus"/>
    <property type="evidence" value="ECO:0007669"/>
    <property type="project" value="UniProtKB-SubCell"/>
</dbReference>
<dbReference type="OrthoDB" id="747268at2759"/>
<accession>A0A834ZJB6</accession>
<comment type="function">
    <text evidence="6">Putative transcription activator involved in regulating light control of development.</text>
</comment>
<dbReference type="OMA" id="EGAIETH"/>
<evidence type="ECO:0000256" key="6">
    <source>
        <dbReference type="RuleBase" id="RU367018"/>
    </source>
</evidence>